<dbReference type="Pfam" id="PF00096">
    <property type="entry name" value="zf-C2H2"/>
    <property type="match status" value="16"/>
</dbReference>
<dbReference type="FunFam" id="3.30.160.60:FF:000688">
    <property type="entry name" value="zinc finger protein 197 isoform X1"/>
    <property type="match status" value="1"/>
</dbReference>
<dbReference type="FunFam" id="3.30.160.60:FF:000624">
    <property type="entry name" value="zinc finger protein 697"/>
    <property type="match status" value="1"/>
</dbReference>
<dbReference type="FunFam" id="3.30.160.60:FF:000446">
    <property type="entry name" value="Zinc finger protein"/>
    <property type="match status" value="3"/>
</dbReference>
<keyword evidence="11" id="KW-0238">DNA-binding</keyword>
<proteinExistence type="inferred from homology"/>
<feature type="domain" description="C2H2-type" evidence="15">
    <location>
        <begin position="1103"/>
        <end position="1130"/>
    </location>
</feature>
<dbReference type="SUPFAM" id="SSF57667">
    <property type="entry name" value="beta-beta-alpha zinc fingers"/>
    <property type="match status" value="15"/>
</dbReference>
<dbReference type="FunFam" id="3.30.160.60:FF:000275">
    <property type="entry name" value="zinc finger protein 90 homolog"/>
    <property type="match status" value="1"/>
</dbReference>
<evidence type="ECO:0000256" key="5">
    <source>
        <dbReference type="ARBA" id="ARBA00022723"/>
    </source>
</evidence>
<dbReference type="RefSeq" id="XP_018105978.1">
    <property type="nucleotide sequence ID" value="XM_018250489.2"/>
</dbReference>
<evidence type="ECO:0000256" key="7">
    <source>
        <dbReference type="ARBA" id="ARBA00022771"/>
    </source>
</evidence>
<dbReference type="Pfam" id="PF13894">
    <property type="entry name" value="zf-C2H2_4"/>
    <property type="match status" value="1"/>
</dbReference>
<evidence type="ECO:0000256" key="8">
    <source>
        <dbReference type="ARBA" id="ARBA00022833"/>
    </source>
</evidence>
<keyword evidence="9" id="KW-0832">Ubl conjugation</keyword>
<keyword evidence="8" id="KW-0862">Zinc</keyword>
<dbReference type="InterPro" id="IPR013087">
    <property type="entry name" value="Znf_C2H2_type"/>
</dbReference>
<feature type="domain" description="C2H2-type" evidence="15">
    <location>
        <begin position="417"/>
        <end position="444"/>
    </location>
</feature>
<evidence type="ECO:0000256" key="13">
    <source>
        <dbReference type="ARBA" id="ARBA00023242"/>
    </source>
</evidence>
<dbReference type="Gene3D" id="3.30.160.60">
    <property type="entry name" value="Classic Zinc Finger"/>
    <property type="match status" value="23"/>
</dbReference>
<keyword evidence="4" id="KW-1017">Isopeptide bond</keyword>
<feature type="compositionally biased region" description="Low complexity" evidence="14">
    <location>
        <begin position="1"/>
        <end position="12"/>
    </location>
</feature>
<evidence type="ECO:0000256" key="1">
    <source>
        <dbReference type="ARBA" id="ARBA00003767"/>
    </source>
</evidence>
<feature type="domain" description="C2H2-type" evidence="15">
    <location>
        <begin position="185"/>
        <end position="212"/>
    </location>
</feature>
<feature type="domain" description="C2H2-type" evidence="15">
    <location>
        <begin position="760"/>
        <end position="787"/>
    </location>
</feature>
<feature type="compositionally biased region" description="Basic residues" evidence="14">
    <location>
        <begin position="575"/>
        <end position="599"/>
    </location>
</feature>
<comment type="subcellular location">
    <subcellularLocation>
        <location evidence="2">Nucleus</location>
    </subcellularLocation>
</comment>
<evidence type="ECO:0000256" key="10">
    <source>
        <dbReference type="ARBA" id="ARBA00023015"/>
    </source>
</evidence>
<evidence type="ECO:0000256" key="3">
    <source>
        <dbReference type="ARBA" id="ARBA00006991"/>
    </source>
</evidence>
<dbReference type="CTD" id="108710090"/>
<comment type="function">
    <text evidence="1">May be involved in transcriptional regulation.</text>
</comment>
<evidence type="ECO:0000256" key="9">
    <source>
        <dbReference type="ARBA" id="ARBA00022843"/>
    </source>
</evidence>
<feature type="domain" description="C2H2-type" evidence="15">
    <location>
        <begin position="788"/>
        <end position="815"/>
    </location>
</feature>
<organism evidence="16 17">
    <name type="scientific">Xenopus laevis</name>
    <name type="common">African clawed frog</name>
    <dbReference type="NCBI Taxonomy" id="8355"/>
    <lineage>
        <taxon>Eukaryota</taxon>
        <taxon>Metazoa</taxon>
        <taxon>Chordata</taxon>
        <taxon>Craniata</taxon>
        <taxon>Vertebrata</taxon>
        <taxon>Euteleostomi</taxon>
        <taxon>Amphibia</taxon>
        <taxon>Batrachia</taxon>
        <taxon>Anura</taxon>
        <taxon>Pipoidea</taxon>
        <taxon>Pipidae</taxon>
        <taxon>Xenopodinae</taxon>
        <taxon>Xenopus</taxon>
        <taxon>Xenopus</taxon>
    </lineage>
</organism>
<dbReference type="OMA" id="MVIPTHA"/>
<feature type="region of interest" description="Disordered" evidence="14">
    <location>
        <begin position="382"/>
        <end position="411"/>
    </location>
</feature>
<feature type="domain" description="C2H2-type" evidence="15">
    <location>
        <begin position="241"/>
        <end position="268"/>
    </location>
</feature>
<keyword evidence="6" id="KW-0677">Repeat</keyword>
<dbReference type="OrthoDB" id="654211at2759"/>
<dbReference type="KEGG" id="xla:108710090"/>
<feature type="domain" description="C2H2-type" evidence="15">
    <location>
        <begin position="86"/>
        <end position="113"/>
    </location>
</feature>
<feature type="domain" description="C2H2-type" evidence="15">
    <location>
        <begin position="974"/>
        <end position="1001"/>
    </location>
</feature>
<evidence type="ECO:0000256" key="14">
    <source>
        <dbReference type="SAM" id="MobiDB-lite"/>
    </source>
</evidence>
<dbReference type="GeneID" id="108710090"/>
<dbReference type="AlphaFoldDB" id="A0A1L8HBK4"/>
<dbReference type="PROSITE" id="PS50157">
    <property type="entry name" value="ZINC_FINGER_C2H2_2"/>
    <property type="match status" value="26"/>
</dbReference>
<feature type="compositionally biased region" description="Polar residues" evidence="14">
    <location>
        <begin position="392"/>
        <end position="402"/>
    </location>
</feature>
<comment type="similarity">
    <text evidence="3">Belongs to the krueppel C2H2-type zinc-finger protein family.</text>
</comment>
<dbReference type="GO" id="GO:0008270">
    <property type="term" value="F:zinc ion binding"/>
    <property type="evidence" value="ECO:0007669"/>
    <property type="project" value="UniProtKB-KW"/>
</dbReference>
<dbReference type="Bgee" id="108710090">
    <property type="expression patterns" value="Expressed in ovary and 19 other cell types or tissues"/>
</dbReference>
<dbReference type="PANTHER" id="PTHR24390:SF242">
    <property type="entry name" value="ZINC FINGER PROTEIN 76"/>
    <property type="match status" value="1"/>
</dbReference>
<dbReference type="FunFam" id="3.30.160.60:FF:000052">
    <property type="entry name" value="zinc finger protein 546 isoform X1"/>
    <property type="match status" value="1"/>
</dbReference>
<keyword evidence="12" id="KW-0804">Transcription</keyword>
<feature type="domain" description="C2H2-type" evidence="15">
    <location>
        <begin position="213"/>
        <end position="240"/>
    </location>
</feature>
<feature type="domain" description="C2H2-type" evidence="15">
    <location>
        <begin position="1047"/>
        <end position="1074"/>
    </location>
</feature>
<evidence type="ECO:0000256" key="11">
    <source>
        <dbReference type="ARBA" id="ARBA00023125"/>
    </source>
</evidence>
<gene>
    <name evidence="17 18" type="primary">znf674.S</name>
</gene>
<feature type="domain" description="C2H2-type" evidence="15">
    <location>
        <begin position="113"/>
        <end position="135"/>
    </location>
</feature>
<dbReference type="Pfam" id="PF12874">
    <property type="entry name" value="zf-met"/>
    <property type="match status" value="1"/>
</dbReference>
<feature type="domain" description="C2H2-type" evidence="15">
    <location>
        <begin position="816"/>
        <end position="838"/>
    </location>
</feature>
<evidence type="ECO:0000313" key="17">
    <source>
        <dbReference type="RefSeq" id="XP_018105978.1"/>
    </source>
</evidence>
<keyword evidence="5" id="KW-0479">Metal-binding</keyword>
<accession>A0A1L8HBK4</accession>
<reference evidence="17" key="2">
    <citation type="submission" date="2025-08" db="UniProtKB">
        <authorList>
            <consortium name="RefSeq"/>
        </authorList>
    </citation>
    <scope>IDENTIFICATION</scope>
    <source>
        <strain evidence="17">J_2021</strain>
        <tissue evidence="17">Erythrocytes</tissue>
    </source>
</reference>
<reference evidence="16" key="1">
    <citation type="submission" date="2024-06" db="UniProtKB">
        <authorList>
            <consortium name="RefSeq"/>
        </authorList>
    </citation>
    <scope>NUCLEOTIDE SEQUENCE [LARGE SCALE GENOMIC DNA]</scope>
    <source>
        <strain evidence="16">J_2021</strain>
    </source>
</reference>
<dbReference type="Xenbase" id="XB-GENE-6487894">
    <property type="gene designation" value="znf674.S"/>
</dbReference>
<dbReference type="InterPro" id="IPR036236">
    <property type="entry name" value="Znf_C2H2_sf"/>
</dbReference>
<keyword evidence="13" id="KW-0539">Nucleus</keyword>
<dbReference type="GO" id="GO:0006357">
    <property type="term" value="P:regulation of transcription by RNA polymerase II"/>
    <property type="evidence" value="ECO:0000318"/>
    <property type="project" value="GO_Central"/>
</dbReference>
<dbReference type="SMART" id="SM00355">
    <property type="entry name" value="ZnF_C2H2"/>
    <property type="match status" value="26"/>
</dbReference>
<dbReference type="GO" id="GO:0000978">
    <property type="term" value="F:RNA polymerase II cis-regulatory region sequence-specific DNA binding"/>
    <property type="evidence" value="ECO:0000318"/>
    <property type="project" value="GO_Central"/>
</dbReference>
<feature type="domain" description="C2H2-type" evidence="15">
    <location>
        <begin position="634"/>
        <end position="661"/>
    </location>
</feature>
<dbReference type="FunFam" id="3.30.160.60:FF:000060">
    <property type="entry name" value="zinc finger protein 436"/>
    <property type="match status" value="2"/>
</dbReference>
<evidence type="ECO:0000256" key="6">
    <source>
        <dbReference type="ARBA" id="ARBA00022737"/>
    </source>
</evidence>
<feature type="domain" description="C2H2-type" evidence="15">
    <location>
        <begin position="945"/>
        <end position="972"/>
    </location>
</feature>
<dbReference type="FunFam" id="3.30.160.60:FF:000710">
    <property type="entry name" value="Zinc finger protein 768"/>
    <property type="match status" value="1"/>
</dbReference>
<evidence type="ECO:0000256" key="4">
    <source>
        <dbReference type="ARBA" id="ARBA00022499"/>
    </source>
</evidence>
<feature type="domain" description="C2H2-type" evidence="15">
    <location>
        <begin position="732"/>
        <end position="759"/>
    </location>
</feature>
<dbReference type="PANTHER" id="PTHR24390">
    <property type="entry name" value="ZINC FINGER PROTEIN"/>
    <property type="match status" value="1"/>
</dbReference>
<dbReference type="PROSITE" id="PS00028">
    <property type="entry name" value="ZINC_FINGER_C2H2_1"/>
    <property type="match status" value="22"/>
</dbReference>
<feature type="domain" description="C2H2-type" evidence="15">
    <location>
        <begin position="1019"/>
        <end position="1046"/>
    </location>
</feature>
<evidence type="ECO:0000256" key="12">
    <source>
        <dbReference type="ARBA" id="ARBA00023163"/>
    </source>
</evidence>
<dbReference type="FunFam" id="3.30.160.60:FF:000384">
    <property type="entry name" value="Zinc finger protein 550"/>
    <property type="match status" value="1"/>
</dbReference>
<evidence type="ECO:0000259" key="15">
    <source>
        <dbReference type="PROSITE" id="PS50157"/>
    </source>
</evidence>
<feature type="region of interest" description="Disordered" evidence="14">
    <location>
        <begin position="1"/>
        <end position="35"/>
    </location>
</feature>
<feature type="domain" description="C2H2-type" evidence="15">
    <location>
        <begin position="269"/>
        <end position="296"/>
    </location>
</feature>
<dbReference type="GO" id="GO:0005634">
    <property type="term" value="C:nucleus"/>
    <property type="evidence" value="ECO:0000318"/>
    <property type="project" value="GO_Central"/>
</dbReference>
<keyword evidence="7" id="KW-0863">Zinc-finger</keyword>
<evidence type="ECO:0000313" key="16">
    <source>
        <dbReference type="Proteomes" id="UP000186698"/>
    </source>
</evidence>
<feature type="domain" description="C2H2-type" evidence="15">
    <location>
        <begin position="157"/>
        <end position="184"/>
    </location>
</feature>
<name>A0A1L8HBK4_XENLA</name>
<feature type="region of interest" description="Disordered" evidence="14">
    <location>
        <begin position="856"/>
        <end position="925"/>
    </location>
</feature>
<dbReference type="FunFam" id="3.30.160.60:FF:000065">
    <property type="entry name" value="B-cell CLL/lymphoma 6, member B"/>
    <property type="match status" value="1"/>
</dbReference>
<feature type="compositionally biased region" description="Acidic residues" evidence="14">
    <location>
        <begin position="867"/>
        <end position="877"/>
    </location>
</feature>
<feature type="domain" description="C2H2-type" evidence="15">
    <location>
        <begin position="489"/>
        <end position="516"/>
    </location>
</feature>
<feature type="domain" description="C2H2-type" evidence="15">
    <location>
        <begin position="1131"/>
        <end position="1153"/>
    </location>
</feature>
<feature type="domain" description="C2H2-type" evidence="15">
    <location>
        <begin position="517"/>
        <end position="544"/>
    </location>
</feature>
<feature type="compositionally biased region" description="Basic and acidic residues" evidence="14">
    <location>
        <begin position="900"/>
        <end position="912"/>
    </location>
</feature>
<keyword evidence="10" id="KW-0805">Transcription regulation</keyword>
<feature type="domain" description="C2H2-type" evidence="15">
    <location>
        <begin position="1075"/>
        <end position="1102"/>
    </location>
</feature>
<dbReference type="FunFam" id="3.30.160.60:FF:000690">
    <property type="entry name" value="Zinc finger protein 354C"/>
    <property type="match status" value="2"/>
</dbReference>
<feature type="domain" description="C2H2-type" evidence="15">
    <location>
        <begin position="461"/>
        <end position="488"/>
    </location>
</feature>
<dbReference type="PaxDb" id="8355-A0A1L8HBK4"/>
<dbReference type="FunFam" id="3.30.160.60:FF:002343">
    <property type="entry name" value="Zinc finger protein 33A"/>
    <property type="match status" value="2"/>
</dbReference>
<dbReference type="AGR" id="Xenbase:XB-GENE-6487894"/>
<evidence type="ECO:0000313" key="18">
    <source>
        <dbReference type="Xenbase" id="XB-GENE-6487894"/>
    </source>
</evidence>
<sequence length="1163" mass="131242">MDRSGPVPGRRPSSYRRSSRSGGAGAMDESALHIKEEPCEIGQSEFLVEEQETVAKEENVSEDWGAEAFAGEETEDYPQDKDSCGFICPECGKTFESQFLLSVHEATHVRESHVCPACGQTFVQRSSLVRHQTLYCAGNCQLSTSSSSPALSVPSSYRCGVCHMVLPGPNELRRHLVSHKGARRYTCKECNRTFSCNYFLVHHQKTHSREHPFVCPQCNKSFSCSSVLYRHQRLHMGVQPYKCELCVKRFSQKSSLITHMRTHTGERPYSCQLCGKSFSTNSALIRHQQRHQQGKLHTPLENQENEANDKDGKWKLPKILLRKAADGFSFTAVGDRKWVEQQMDCGRIQGKLVMEMHIDDEKVDIKKDYDEVPGGECRFLTRSPVKVENSEGHSTGSPQHSSEAPMPQRTHPRDRPFICRGCGKSFGHQSSLIRHRRSHCSRKQMKCMSADVSGSLDQSLYKCGVCSAAFTDRAQLKRHLSSHSGELLYWCKDCGRRFNSNYFLVRHQRIHTGDKPFQCQVCQRAFSQKTTLVIHLRSHTGERPYLCQVCGKGFCSRSALVRHHHSEKDKERGGQQKKLKASRRRKEVQKPRGGAKQKKLSSVDKESMRKVVIHDEDFEIIHTPAPKGSGRSSVACPDCGKTFKSQTHLTIHSRMHTGERPFSCACGKSFGHRSTLIRHRNFHCNVKSDMVIPTHAATPTQRIYKCGICHSNFPSTGELKKHLGSHTGEQRYTCTDCGRTFNGNFYLVRHQRTHTGERPFVCHRCNKSFKCSSVLYRHQRTHYGEMPFKCEACGKGFSQKTSLIIHQRTHTGERPYLCHICDRSFCSSAALSRHVQSHLFDGITSVQSVVEQHPEEADFTNGSVGEEAGEAGEEAGEAGEVGDPSKDEDFWEGSDQSLDSLKDKGSETDFHNGAEGSWTDPAPEIEKSNEDLQIIEVPENEAGGFICPECGKFFNSQSLLRQHQRVHSAAPSHFMCPHCGKAFIQSSSLERHMSSYCKLRPVLGPREAIKVIPAVQPMNKCGICDVTFPSRNELRKHLAGHTGNEPYTCKDCGRTFSCNYFLVRHQRAHTGERPFICPQCNKSFRCSSVLYRHQRSHSGELPFKCEVCDKGFGQKSTLIIHLRTHTGERPYPCPHCGRCFCSSSALARHEQTHKKNIDVKNLA</sequence>
<feature type="region of interest" description="Disordered" evidence="14">
    <location>
        <begin position="290"/>
        <end position="310"/>
    </location>
</feature>
<feature type="domain" description="C2H2-type" evidence="15">
    <location>
        <begin position="545"/>
        <end position="573"/>
    </location>
</feature>
<feature type="domain" description="C2H2-type" evidence="15">
    <location>
        <begin position="704"/>
        <end position="731"/>
    </location>
</feature>
<dbReference type="GO" id="GO:0000981">
    <property type="term" value="F:DNA-binding transcription factor activity, RNA polymerase II-specific"/>
    <property type="evidence" value="ECO:0000318"/>
    <property type="project" value="GO_Central"/>
</dbReference>
<protein>
    <submittedName>
        <fullName evidence="17">Zinc finger protein 585A isoform X1</fullName>
    </submittedName>
</protein>
<feature type="domain" description="C2H2-type" evidence="15">
    <location>
        <begin position="662"/>
        <end position="688"/>
    </location>
</feature>
<dbReference type="Proteomes" id="UP000186698">
    <property type="component" value="Chromosome 2S"/>
</dbReference>
<evidence type="ECO:0000256" key="2">
    <source>
        <dbReference type="ARBA" id="ARBA00004123"/>
    </source>
</evidence>
<keyword evidence="16" id="KW-1185">Reference proteome</keyword>
<dbReference type="FunFam" id="3.30.160.60:FF:000029">
    <property type="entry name" value="GLI family zinc finger 4"/>
    <property type="match status" value="1"/>
</dbReference>
<dbReference type="FunFam" id="3.30.160.60:FF:000478">
    <property type="entry name" value="Zinc finger protein 133"/>
    <property type="match status" value="2"/>
</dbReference>
<feature type="region of interest" description="Disordered" evidence="14">
    <location>
        <begin position="565"/>
        <end position="606"/>
    </location>
</feature>